<evidence type="ECO:0000256" key="6">
    <source>
        <dbReference type="SAM" id="Phobius"/>
    </source>
</evidence>
<name>A0A5N6KQL8_9ROSI</name>
<reference evidence="7 8" key="1">
    <citation type="submission" date="2019-06" db="EMBL/GenBank/DDBJ databases">
        <title>A chromosomal-level reference genome of Carpinus fangiana (Coryloideae, Betulaceae).</title>
        <authorList>
            <person name="Yang X."/>
            <person name="Wang Z."/>
            <person name="Zhang L."/>
            <person name="Hao G."/>
            <person name="Liu J."/>
            <person name="Yang Y."/>
        </authorList>
    </citation>
    <scope>NUCLEOTIDE SEQUENCE [LARGE SCALE GENOMIC DNA]</scope>
    <source>
        <strain evidence="7">Cfa_2016G</strain>
        <tissue evidence="7">Leaf</tissue>
    </source>
</reference>
<evidence type="ECO:0000256" key="4">
    <source>
        <dbReference type="ARBA" id="ARBA00023136"/>
    </source>
</evidence>
<proteinExistence type="predicted"/>
<keyword evidence="8" id="KW-1185">Reference proteome</keyword>
<sequence>MDKDVEAEAGKRLSVSPDNPPIEPDKAGAGADSSLVDGLRRLSDSSDEDAAEEHHPSSESLLYLTIWLTYTLSMDLPEMLAAPPQTWFPVSSPEWFDIALTKATDSGKALRLDLYWRDMRKNLSNWLFKEHVAVQNKPIYWLRPGAKSIDNTKFAKAIDRRRASDKIYLCQWPTCLAMKTSSLLVGSDEDKRSRIEDALTSDAQKAQGPLVLLVPGLTQVSLHLLTTVYKIQRGVFYKHTQPVQGAKRFTLFNHWGDLKSPPLFDVSRKHAVVSLYFEGDMFGMNYPTWEVEKTPLTYEIWPILFCASGHGSELYLRTSSPMTVHAFQDVDGSSKAMVNGTFTDSMWASSKYPAFGYDKAEARVDGEPMLESGTPHEAECSDFCKGLSESLSLWGLDATTDPEILLQAALRHTWPRAAAVMSTIISRDRMRLQIFTERCFLPGEDPLRSQLNEEVTSLEFFDRHVLYQLDTLEALRDNLGTPAFHIQDPAWQTIRFQITNLHQQLKALQERSSYLMAGILRKEQRQLTYSQLDEASLVRKLTIVALFFIPISTVTSAYGMNLQEIQSHAPSLGTFIISLIVVTGLTFIVAAFDAIRDLDAGVVEALKPSASIINHSDFFYFRKSDHLEKIAGVIRDLDVRGLKWQIPFYKLVEKIIHDWYPLFDKIWVALSTEKMRILYQYVLTGIPRLFGLLVRHWTSAFKFYQRRGKQEREERKAKRAMGNKLD</sequence>
<dbReference type="AlphaFoldDB" id="A0A5N6KQL8"/>
<keyword evidence="3 6" id="KW-1133">Transmembrane helix</keyword>
<gene>
    <name evidence="7" type="ORF">FH972_021688</name>
</gene>
<dbReference type="GO" id="GO:0046873">
    <property type="term" value="F:metal ion transmembrane transporter activity"/>
    <property type="evidence" value="ECO:0007669"/>
    <property type="project" value="InterPro"/>
</dbReference>
<evidence type="ECO:0000256" key="2">
    <source>
        <dbReference type="ARBA" id="ARBA00022692"/>
    </source>
</evidence>
<dbReference type="Pfam" id="PF01544">
    <property type="entry name" value="CorA"/>
    <property type="match status" value="1"/>
</dbReference>
<dbReference type="Proteomes" id="UP000327013">
    <property type="component" value="Unassembled WGS sequence"/>
</dbReference>
<organism evidence="7 8">
    <name type="scientific">Carpinus fangiana</name>
    <dbReference type="NCBI Taxonomy" id="176857"/>
    <lineage>
        <taxon>Eukaryota</taxon>
        <taxon>Viridiplantae</taxon>
        <taxon>Streptophyta</taxon>
        <taxon>Embryophyta</taxon>
        <taxon>Tracheophyta</taxon>
        <taxon>Spermatophyta</taxon>
        <taxon>Magnoliopsida</taxon>
        <taxon>eudicotyledons</taxon>
        <taxon>Gunneridae</taxon>
        <taxon>Pentapetalae</taxon>
        <taxon>rosids</taxon>
        <taxon>fabids</taxon>
        <taxon>Fagales</taxon>
        <taxon>Betulaceae</taxon>
        <taxon>Carpinus</taxon>
    </lineage>
</organism>
<keyword evidence="2 6" id="KW-0812">Transmembrane</keyword>
<dbReference type="EMBL" id="VIBQ01000010">
    <property type="protein sequence ID" value="KAB8338743.1"/>
    <property type="molecule type" value="Genomic_DNA"/>
</dbReference>
<evidence type="ECO:0000256" key="5">
    <source>
        <dbReference type="SAM" id="MobiDB-lite"/>
    </source>
</evidence>
<evidence type="ECO:0000313" key="8">
    <source>
        <dbReference type="Proteomes" id="UP000327013"/>
    </source>
</evidence>
<keyword evidence="4 6" id="KW-0472">Membrane</keyword>
<feature type="region of interest" description="Disordered" evidence="5">
    <location>
        <begin position="1"/>
        <end position="54"/>
    </location>
</feature>
<dbReference type="OrthoDB" id="3231000at2759"/>
<evidence type="ECO:0000313" key="7">
    <source>
        <dbReference type="EMBL" id="KAB8338743.1"/>
    </source>
</evidence>
<comment type="subcellular location">
    <subcellularLocation>
        <location evidence="1">Membrane</location>
        <topology evidence="1">Multi-pass membrane protein</topology>
    </subcellularLocation>
</comment>
<comment type="caution">
    <text evidence="7">The sequence shown here is derived from an EMBL/GenBank/DDBJ whole genome shotgun (WGS) entry which is preliminary data.</text>
</comment>
<dbReference type="InterPro" id="IPR045863">
    <property type="entry name" value="CorA_TM1_TM2"/>
</dbReference>
<protein>
    <submittedName>
        <fullName evidence="7">Uncharacterized protein</fullName>
    </submittedName>
</protein>
<evidence type="ECO:0000256" key="3">
    <source>
        <dbReference type="ARBA" id="ARBA00022989"/>
    </source>
</evidence>
<feature type="compositionally biased region" description="Basic and acidic residues" evidence="5">
    <location>
        <begin position="1"/>
        <end position="11"/>
    </location>
</feature>
<accession>A0A5N6KQL8</accession>
<dbReference type="GO" id="GO:0016020">
    <property type="term" value="C:membrane"/>
    <property type="evidence" value="ECO:0007669"/>
    <property type="project" value="UniProtKB-SubCell"/>
</dbReference>
<dbReference type="InterPro" id="IPR002523">
    <property type="entry name" value="MgTranspt_CorA/ZnTranspt_ZntB"/>
</dbReference>
<dbReference type="SUPFAM" id="SSF144083">
    <property type="entry name" value="Magnesium transport protein CorA, transmembrane region"/>
    <property type="match status" value="1"/>
</dbReference>
<dbReference type="Gene3D" id="1.20.58.340">
    <property type="entry name" value="Magnesium transport protein CorA, transmembrane region"/>
    <property type="match status" value="1"/>
</dbReference>
<feature type="transmembrane region" description="Helical" evidence="6">
    <location>
        <begin position="541"/>
        <end position="560"/>
    </location>
</feature>
<feature type="transmembrane region" description="Helical" evidence="6">
    <location>
        <begin position="572"/>
        <end position="592"/>
    </location>
</feature>
<evidence type="ECO:0000256" key="1">
    <source>
        <dbReference type="ARBA" id="ARBA00004141"/>
    </source>
</evidence>
<feature type="transmembrane region" description="Helical" evidence="6">
    <location>
        <begin position="677"/>
        <end position="697"/>
    </location>
</feature>